<feature type="transmembrane region" description="Helical" evidence="7">
    <location>
        <begin position="144"/>
        <end position="167"/>
    </location>
</feature>
<feature type="region of interest" description="Disordered" evidence="6">
    <location>
        <begin position="425"/>
        <end position="452"/>
    </location>
</feature>
<dbReference type="Pfam" id="PF20684">
    <property type="entry name" value="Fung_rhodopsin"/>
    <property type="match status" value="1"/>
</dbReference>
<dbReference type="PANTHER" id="PTHR33048:SF55">
    <property type="entry name" value="INTEGRAL MEMBRANE PROTEIN"/>
    <property type="match status" value="1"/>
</dbReference>
<dbReference type="PANTHER" id="PTHR33048">
    <property type="entry name" value="PTH11-LIKE INTEGRAL MEMBRANE PROTEIN (AFU_ORTHOLOGUE AFUA_5G11245)"/>
    <property type="match status" value="1"/>
</dbReference>
<proteinExistence type="inferred from homology"/>
<dbReference type="GeneID" id="25974278"/>
<dbReference type="EMBL" id="GL629765">
    <property type="protein sequence ID" value="EFX04475.1"/>
    <property type="molecule type" value="Genomic_DNA"/>
</dbReference>
<protein>
    <recommendedName>
        <fullName evidence="8">Rhodopsin domain-containing protein</fullName>
    </recommendedName>
</protein>
<evidence type="ECO:0000256" key="7">
    <source>
        <dbReference type="SAM" id="Phobius"/>
    </source>
</evidence>
<dbReference type="AlphaFoldDB" id="F0XC38"/>
<dbReference type="STRING" id="655863.F0XC38"/>
<dbReference type="InterPro" id="IPR052337">
    <property type="entry name" value="SAT4-like"/>
</dbReference>
<feature type="transmembrane region" description="Helical" evidence="7">
    <location>
        <begin position="187"/>
        <end position="213"/>
    </location>
</feature>
<keyword evidence="4 7" id="KW-0472">Membrane</keyword>
<evidence type="ECO:0000256" key="2">
    <source>
        <dbReference type="ARBA" id="ARBA00022692"/>
    </source>
</evidence>
<feature type="domain" description="Rhodopsin" evidence="8">
    <location>
        <begin position="49"/>
        <end position="288"/>
    </location>
</feature>
<name>F0XC38_GROCL</name>
<dbReference type="GO" id="GO:0016020">
    <property type="term" value="C:membrane"/>
    <property type="evidence" value="ECO:0007669"/>
    <property type="project" value="UniProtKB-SubCell"/>
</dbReference>
<feature type="compositionally biased region" description="Basic and acidic residues" evidence="6">
    <location>
        <begin position="443"/>
        <end position="452"/>
    </location>
</feature>
<dbReference type="Proteomes" id="UP000007796">
    <property type="component" value="Unassembled WGS sequence"/>
</dbReference>
<dbReference type="InParanoid" id="F0XC38"/>
<keyword evidence="3 7" id="KW-1133">Transmembrane helix</keyword>
<evidence type="ECO:0000313" key="10">
    <source>
        <dbReference type="Proteomes" id="UP000007796"/>
    </source>
</evidence>
<dbReference type="OrthoDB" id="5283415at2759"/>
<keyword evidence="10" id="KW-1185">Reference proteome</keyword>
<feature type="region of interest" description="Disordered" evidence="6">
    <location>
        <begin position="313"/>
        <end position="402"/>
    </location>
</feature>
<keyword evidence="2 7" id="KW-0812">Transmembrane</keyword>
<sequence length="452" mass="49738">MPTTTISVAASLIAAGTGAADSHPSSPLQRFGLSIVLFFPLLAVLVVGLRVYSRLQTKQFGLDDGIIILAAVLSVAQTAASYMFIKTNYVGIHADHVPVDYDERSALIWNFVVQVLYNPILALVKTSVLLFLLKLGSQKQAVRLSIYVLNTFNLSLMVAIFVVVIFQCRPISFNWDVSEHGHCIKQGAFYMVTAALTILTDILSLALPFWVFLDLKLPRRVKVALLFVFLLGGLVTVVSIVCLVFLYRAFFQAPSSDPTYSIGFCVSIIETNLAIICASAPSLRGLLRVWFPHFFSSNRANYDYDYRYPTGASRGQHQRQHGGRASHIYGSGSVSTKITSRWKDSKGSKPGGGGRSGGRSADRRAKNGTNVDDDNSYPLRNLPGTEVRTHTEVQSHSISSSEEEIMTYNGIVRTMNVSVQYDNEEHNANREHSQRSRPGSSLGERRSFSGGV</sequence>
<evidence type="ECO:0000256" key="1">
    <source>
        <dbReference type="ARBA" id="ARBA00004141"/>
    </source>
</evidence>
<dbReference type="eggNOG" id="ENOG502SN0C">
    <property type="taxonomic scope" value="Eukaryota"/>
</dbReference>
<feature type="transmembrane region" description="Helical" evidence="7">
    <location>
        <begin position="65"/>
        <end position="85"/>
    </location>
</feature>
<evidence type="ECO:0000259" key="8">
    <source>
        <dbReference type="Pfam" id="PF20684"/>
    </source>
</evidence>
<comment type="subcellular location">
    <subcellularLocation>
        <location evidence="1">Membrane</location>
        <topology evidence="1">Multi-pass membrane protein</topology>
    </subcellularLocation>
</comment>
<evidence type="ECO:0000256" key="3">
    <source>
        <dbReference type="ARBA" id="ARBA00022989"/>
    </source>
</evidence>
<evidence type="ECO:0000256" key="6">
    <source>
        <dbReference type="SAM" id="MobiDB-lite"/>
    </source>
</evidence>
<feature type="transmembrane region" description="Helical" evidence="7">
    <location>
        <begin position="225"/>
        <end position="247"/>
    </location>
</feature>
<organism evidence="10">
    <name type="scientific">Grosmannia clavigera (strain kw1407 / UAMH 11150)</name>
    <name type="common">Blue stain fungus</name>
    <name type="synonym">Graphiocladiella clavigera</name>
    <dbReference type="NCBI Taxonomy" id="655863"/>
    <lineage>
        <taxon>Eukaryota</taxon>
        <taxon>Fungi</taxon>
        <taxon>Dikarya</taxon>
        <taxon>Ascomycota</taxon>
        <taxon>Pezizomycotina</taxon>
        <taxon>Sordariomycetes</taxon>
        <taxon>Sordariomycetidae</taxon>
        <taxon>Ophiostomatales</taxon>
        <taxon>Ophiostomataceae</taxon>
        <taxon>Leptographium</taxon>
    </lineage>
</organism>
<dbReference type="HOGENOM" id="CLU_028200_29_1_1"/>
<dbReference type="RefSeq" id="XP_014173957.1">
    <property type="nucleotide sequence ID" value="XM_014318482.1"/>
</dbReference>
<evidence type="ECO:0000256" key="4">
    <source>
        <dbReference type="ARBA" id="ARBA00023136"/>
    </source>
</evidence>
<dbReference type="InterPro" id="IPR049326">
    <property type="entry name" value="Rhodopsin_dom_fungi"/>
</dbReference>
<feature type="transmembrane region" description="Helical" evidence="7">
    <location>
        <begin position="30"/>
        <end position="53"/>
    </location>
</feature>
<feature type="compositionally biased region" description="Basic and acidic residues" evidence="6">
    <location>
        <begin position="425"/>
        <end position="434"/>
    </location>
</feature>
<evidence type="ECO:0000313" key="9">
    <source>
        <dbReference type="EMBL" id="EFX04475.1"/>
    </source>
</evidence>
<comment type="similarity">
    <text evidence="5">Belongs to the SAT4 family.</text>
</comment>
<evidence type="ECO:0000256" key="5">
    <source>
        <dbReference type="ARBA" id="ARBA00038359"/>
    </source>
</evidence>
<accession>F0XC38</accession>
<gene>
    <name evidence="9" type="ORF">CMQ_1403</name>
</gene>
<reference evidence="9 10" key="1">
    <citation type="journal article" date="2011" name="Proc. Natl. Acad. Sci. U.S.A.">
        <title>Genome and transcriptome analyses of the mountain pine beetle-fungal symbiont Grosmannia clavigera, a lodgepole pine pathogen.</title>
        <authorList>
            <person name="DiGuistini S."/>
            <person name="Wang Y."/>
            <person name="Liao N.Y."/>
            <person name="Taylor G."/>
            <person name="Tanguay P."/>
            <person name="Feau N."/>
            <person name="Henrissat B."/>
            <person name="Chan S.K."/>
            <person name="Hesse-Orce U."/>
            <person name="Alamouti S.M."/>
            <person name="Tsui C.K.M."/>
            <person name="Docking R.T."/>
            <person name="Levasseur A."/>
            <person name="Haridas S."/>
            <person name="Robertson G."/>
            <person name="Birol I."/>
            <person name="Holt R.A."/>
            <person name="Marra M.A."/>
            <person name="Hamelin R.C."/>
            <person name="Hirst M."/>
            <person name="Jones S.J.M."/>
            <person name="Bohlmann J."/>
            <person name="Breuil C."/>
        </authorList>
    </citation>
    <scope>NUCLEOTIDE SEQUENCE [LARGE SCALE GENOMIC DNA]</scope>
    <source>
        <strain evidence="10">kw1407 / UAMH 11150</strain>
    </source>
</reference>
<feature type="transmembrane region" description="Helical" evidence="7">
    <location>
        <begin position="107"/>
        <end position="132"/>
    </location>
</feature>